<evidence type="ECO:0000313" key="5">
    <source>
        <dbReference type="Proteomes" id="UP000830671"/>
    </source>
</evidence>
<dbReference type="InterPro" id="IPR036812">
    <property type="entry name" value="NAD(P)_OxRdtase_dom_sf"/>
</dbReference>
<proteinExistence type="predicted"/>
<gene>
    <name evidence="4" type="ORF">CLUP02_07272</name>
</gene>
<reference evidence="4" key="1">
    <citation type="journal article" date="2021" name="Mol. Plant Microbe Interact.">
        <title>Complete Genome Sequence of the Plant-Pathogenic Fungus Colletotrichum lupini.</title>
        <authorList>
            <person name="Baroncelli R."/>
            <person name="Pensec F."/>
            <person name="Da Lio D."/>
            <person name="Boufleur T."/>
            <person name="Vicente I."/>
            <person name="Sarrocco S."/>
            <person name="Picot A."/>
            <person name="Baraldi E."/>
            <person name="Sukno S."/>
            <person name="Thon M."/>
            <person name="Le Floch G."/>
        </authorList>
    </citation>
    <scope>NUCLEOTIDE SEQUENCE</scope>
    <source>
        <strain evidence="4">IMI 504893</strain>
    </source>
</reference>
<dbReference type="Proteomes" id="UP000830671">
    <property type="component" value="Chromosome 4"/>
</dbReference>
<dbReference type="Gene3D" id="3.40.50.150">
    <property type="entry name" value="Vaccinia Virus protein VP39"/>
    <property type="match status" value="1"/>
</dbReference>
<protein>
    <submittedName>
        <fullName evidence="4">Methyltransferase domain-containing protein</fullName>
    </submittedName>
</protein>
<keyword evidence="5" id="KW-1185">Reference proteome</keyword>
<feature type="compositionally biased region" description="Basic and acidic residues" evidence="2">
    <location>
        <begin position="234"/>
        <end position="244"/>
    </location>
</feature>
<keyword evidence="4" id="KW-0808">Transferase</keyword>
<dbReference type="PANTHER" id="PTHR43364">
    <property type="entry name" value="NADH-SPECIFIC METHYLGLYOXAL REDUCTASE-RELATED"/>
    <property type="match status" value="1"/>
</dbReference>
<dbReference type="PANTHER" id="PTHR43364:SF15">
    <property type="entry name" value="ARYL-ALCOHOL DEHYDROGENASE AAD16-RELATED"/>
    <property type="match status" value="1"/>
</dbReference>
<dbReference type="EMBL" id="CP019476">
    <property type="protein sequence ID" value="UQC81786.1"/>
    <property type="molecule type" value="Genomic_DNA"/>
</dbReference>
<evidence type="ECO:0000256" key="2">
    <source>
        <dbReference type="SAM" id="MobiDB-lite"/>
    </source>
</evidence>
<evidence type="ECO:0000259" key="3">
    <source>
        <dbReference type="Pfam" id="PF00248"/>
    </source>
</evidence>
<dbReference type="KEGG" id="clup:CLUP02_07272"/>
<dbReference type="GO" id="GO:0016491">
    <property type="term" value="F:oxidoreductase activity"/>
    <property type="evidence" value="ECO:0007669"/>
    <property type="project" value="UniProtKB-KW"/>
</dbReference>
<dbReference type="Pfam" id="PF00248">
    <property type="entry name" value="Aldo_ket_red"/>
    <property type="match status" value="1"/>
</dbReference>
<feature type="compositionally biased region" description="Polar residues" evidence="2">
    <location>
        <begin position="254"/>
        <end position="264"/>
    </location>
</feature>
<keyword evidence="4" id="KW-0489">Methyltransferase</keyword>
<name>A0A9Q8WFX0_9PEZI</name>
<feature type="region of interest" description="Disordered" evidence="2">
    <location>
        <begin position="234"/>
        <end position="272"/>
    </location>
</feature>
<dbReference type="AlphaFoldDB" id="A0A9Q8WFX0"/>
<dbReference type="CDD" id="cd02440">
    <property type="entry name" value="AdoMet_MTases"/>
    <property type="match status" value="1"/>
</dbReference>
<evidence type="ECO:0000256" key="1">
    <source>
        <dbReference type="ARBA" id="ARBA00023002"/>
    </source>
</evidence>
<organism evidence="4 5">
    <name type="scientific">Colletotrichum lupini</name>
    <dbReference type="NCBI Taxonomy" id="145971"/>
    <lineage>
        <taxon>Eukaryota</taxon>
        <taxon>Fungi</taxon>
        <taxon>Dikarya</taxon>
        <taxon>Ascomycota</taxon>
        <taxon>Pezizomycotina</taxon>
        <taxon>Sordariomycetes</taxon>
        <taxon>Hypocreomycetidae</taxon>
        <taxon>Glomerellales</taxon>
        <taxon>Glomerellaceae</taxon>
        <taxon>Colletotrichum</taxon>
        <taxon>Colletotrichum acutatum species complex</taxon>
    </lineage>
</organism>
<accession>A0A9Q8WFX0</accession>
<evidence type="ECO:0000313" key="4">
    <source>
        <dbReference type="EMBL" id="UQC81786.1"/>
    </source>
</evidence>
<dbReference type="RefSeq" id="XP_049143410.1">
    <property type="nucleotide sequence ID" value="XM_049286267.1"/>
</dbReference>
<dbReference type="Pfam" id="PF13489">
    <property type="entry name" value="Methyltransf_23"/>
    <property type="match status" value="1"/>
</dbReference>
<dbReference type="InterPro" id="IPR050523">
    <property type="entry name" value="AKR_Detox_Biosynth"/>
</dbReference>
<keyword evidence="1" id="KW-0560">Oxidoreductase</keyword>
<dbReference type="GeneID" id="73341277"/>
<dbReference type="GO" id="GO:0032259">
    <property type="term" value="P:methylation"/>
    <property type="evidence" value="ECO:0007669"/>
    <property type="project" value="UniProtKB-KW"/>
</dbReference>
<dbReference type="SUPFAM" id="SSF51430">
    <property type="entry name" value="NAD(P)-linked oxidoreductase"/>
    <property type="match status" value="1"/>
</dbReference>
<sequence length="617" mass="68904">MSKCFQFVDENKGPIDPANLTSNEGPRVNQVGLSRKHIFEAVDRSVERLGTYIDIMKALHDVIESGKVRYIGASSMAAWEFQMLQNVAARNGWHQFISMQGLYNLLYREEEREMNAYCNATGVGLFPWSPLAAGVLTHAWTDRSDPREQKDPFLQMLFRGAENGADRAIVGRVEELAGKKGVSMAQVAQAWLISKGCMPICGLETKERIDQAVGASKVKLSEEEVRYLEEASIRVSSYERHEPPAEGSNEPNEEQGSLRTVQSTVDDDRSSRLTSSALDELNASHIDSSTSVSLSIDTDISDADSAMGIDPGRASSSASVASSVYRFVEEFGRTYHAYKEGKYFLPNDEQEQSRLDLQHAIALRIFNDKLGLAPVSNPHRVLDIGTGTGIWAIEFADRYPASEVLGTDLSPIQPEYVPANCHFEIDDAEDEWAFSQKFDYVHGRYMCTSIFDLPKLFGQIYENLNPGGWVEFQETVIDFKAVDGSLEGTALRRWNDHLLEGIRKAGRDALSALEYARHMTDAGFHNVEQKRFAVPASPWAKGRNQKILGAMQMTNNLEGVQGITMKIFCQVLGWTREDAEMLLMDVRKDMADKNIHAYITTMSVWGQKPQEPGRSAV</sequence>
<dbReference type="SUPFAM" id="SSF53335">
    <property type="entry name" value="S-adenosyl-L-methionine-dependent methyltransferases"/>
    <property type="match status" value="1"/>
</dbReference>
<dbReference type="GO" id="GO:0008168">
    <property type="term" value="F:methyltransferase activity"/>
    <property type="evidence" value="ECO:0007669"/>
    <property type="project" value="UniProtKB-KW"/>
</dbReference>
<dbReference type="InterPro" id="IPR029063">
    <property type="entry name" value="SAM-dependent_MTases_sf"/>
</dbReference>
<dbReference type="InterPro" id="IPR023210">
    <property type="entry name" value="NADP_OxRdtase_dom"/>
</dbReference>
<dbReference type="Gene3D" id="3.20.20.100">
    <property type="entry name" value="NADP-dependent oxidoreductase domain"/>
    <property type="match status" value="1"/>
</dbReference>
<feature type="domain" description="NADP-dependent oxidoreductase" evidence="3">
    <location>
        <begin position="41"/>
        <end position="231"/>
    </location>
</feature>